<dbReference type="EMBL" id="CAMGYJ010000007">
    <property type="protein sequence ID" value="CAI0445909.1"/>
    <property type="molecule type" value="Genomic_DNA"/>
</dbReference>
<dbReference type="AlphaFoldDB" id="A0AAV0MIR2"/>
<accession>A0AAV0MIR2</accession>
<keyword evidence="3" id="KW-1185">Reference proteome</keyword>
<name>A0AAV0MIR2_9ROSI</name>
<sequence>MATWSSKIEAKENLSSISISSRASKETQRFVDGDGEVGDNERRRDIDGDRKASSGDGFERSRATPSDSSNQNPSRPFTPQICFRLDSGGWFQGGFRSNWRRVKWPTRVICA</sequence>
<protein>
    <submittedName>
        <fullName evidence="2">Uncharacterized protein</fullName>
    </submittedName>
</protein>
<feature type="compositionally biased region" description="Basic and acidic residues" evidence="1">
    <location>
        <begin position="39"/>
        <end position="62"/>
    </location>
</feature>
<reference evidence="2" key="1">
    <citation type="submission" date="2022-08" db="EMBL/GenBank/DDBJ databases">
        <authorList>
            <person name="Gutierrez-Valencia J."/>
        </authorList>
    </citation>
    <scope>NUCLEOTIDE SEQUENCE</scope>
</reference>
<dbReference type="Proteomes" id="UP001154282">
    <property type="component" value="Unassembled WGS sequence"/>
</dbReference>
<organism evidence="2 3">
    <name type="scientific">Linum tenue</name>
    <dbReference type="NCBI Taxonomy" id="586396"/>
    <lineage>
        <taxon>Eukaryota</taxon>
        <taxon>Viridiplantae</taxon>
        <taxon>Streptophyta</taxon>
        <taxon>Embryophyta</taxon>
        <taxon>Tracheophyta</taxon>
        <taxon>Spermatophyta</taxon>
        <taxon>Magnoliopsida</taxon>
        <taxon>eudicotyledons</taxon>
        <taxon>Gunneridae</taxon>
        <taxon>Pentapetalae</taxon>
        <taxon>rosids</taxon>
        <taxon>fabids</taxon>
        <taxon>Malpighiales</taxon>
        <taxon>Linaceae</taxon>
        <taxon>Linum</taxon>
    </lineage>
</organism>
<proteinExistence type="predicted"/>
<evidence type="ECO:0000313" key="2">
    <source>
        <dbReference type="EMBL" id="CAI0445909.1"/>
    </source>
</evidence>
<feature type="compositionally biased region" description="Basic and acidic residues" evidence="1">
    <location>
        <begin position="23"/>
        <end position="32"/>
    </location>
</feature>
<evidence type="ECO:0000256" key="1">
    <source>
        <dbReference type="SAM" id="MobiDB-lite"/>
    </source>
</evidence>
<gene>
    <name evidence="2" type="ORF">LITE_LOCUS28789</name>
</gene>
<evidence type="ECO:0000313" key="3">
    <source>
        <dbReference type="Proteomes" id="UP001154282"/>
    </source>
</evidence>
<comment type="caution">
    <text evidence="2">The sequence shown here is derived from an EMBL/GenBank/DDBJ whole genome shotgun (WGS) entry which is preliminary data.</text>
</comment>
<feature type="compositionally biased region" description="Polar residues" evidence="1">
    <location>
        <begin position="63"/>
        <end position="77"/>
    </location>
</feature>
<feature type="region of interest" description="Disordered" evidence="1">
    <location>
        <begin position="1"/>
        <end position="79"/>
    </location>
</feature>